<gene>
    <name evidence="2" type="ORF">GCM10022222_78140</name>
</gene>
<name>A0ABP6YIK3_9PSEU</name>
<evidence type="ECO:0000313" key="3">
    <source>
        <dbReference type="Proteomes" id="UP001500689"/>
    </source>
</evidence>
<evidence type="ECO:0000313" key="2">
    <source>
        <dbReference type="EMBL" id="GAA3581783.1"/>
    </source>
</evidence>
<dbReference type="Proteomes" id="UP001500689">
    <property type="component" value="Unassembled WGS sequence"/>
</dbReference>
<dbReference type="EMBL" id="BAAAZN010000026">
    <property type="protein sequence ID" value="GAA3581783.1"/>
    <property type="molecule type" value="Genomic_DNA"/>
</dbReference>
<feature type="region of interest" description="Disordered" evidence="1">
    <location>
        <begin position="133"/>
        <end position="157"/>
    </location>
</feature>
<sequence>MSYRRRSHNDDSYGGGIPIALLKAELRLLRNLFRLLFRRHHGSGKWELLLARRRAHPEADLVQVRKVYQLARTGTKAVIRFEGSGKSSDAWFHSHRVKTGDYLLITGSDGFGRHHRTICRYVRPEQIYASAPRRARRRYNRQVSGQRADRASSTSAS</sequence>
<reference evidence="3" key="1">
    <citation type="journal article" date="2019" name="Int. J. Syst. Evol. Microbiol.">
        <title>The Global Catalogue of Microorganisms (GCM) 10K type strain sequencing project: providing services to taxonomists for standard genome sequencing and annotation.</title>
        <authorList>
            <consortium name="The Broad Institute Genomics Platform"/>
            <consortium name="The Broad Institute Genome Sequencing Center for Infectious Disease"/>
            <person name="Wu L."/>
            <person name="Ma J."/>
        </authorList>
    </citation>
    <scope>NUCLEOTIDE SEQUENCE [LARGE SCALE GENOMIC DNA]</scope>
    <source>
        <strain evidence="3">JCM 16898</strain>
    </source>
</reference>
<dbReference type="RefSeq" id="WP_344868435.1">
    <property type="nucleotide sequence ID" value="NZ_BAAAZN010000026.1"/>
</dbReference>
<keyword evidence="3" id="KW-1185">Reference proteome</keyword>
<comment type="caution">
    <text evidence="2">The sequence shown here is derived from an EMBL/GenBank/DDBJ whole genome shotgun (WGS) entry which is preliminary data.</text>
</comment>
<evidence type="ECO:0000256" key="1">
    <source>
        <dbReference type="SAM" id="MobiDB-lite"/>
    </source>
</evidence>
<proteinExistence type="predicted"/>
<protein>
    <submittedName>
        <fullName evidence="2">Uncharacterized protein</fullName>
    </submittedName>
</protein>
<organism evidence="2 3">
    <name type="scientific">Amycolatopsis ultiminotia</name>
    <dbReference type="NCBI Taxonomy" id="543629"/>
    <lineage>
        <taxon>Bacteria</taxon>
        <taxon>Bacillati</taxon>
        <taxon>Actinomycetota</taxon>
        <taxon>Actinomycetes</taxon>
        <taxon>Pseudonocardiales</taxon>
        <taxon>Pseudonocardiaceae</taxon>
        <taxon>Amycolatopsis</taxon>
    </lineage>
</organism>
<accession>A0ABP6YIK3</accession>